<dbReference type="AlphaFoldDB" id="A0A540PVD6"/>
<dbReference type="Proteomes" id="UP000318720">
    <property type="component" value="Unassembled WGS sequence"/>
</dbReference>
<dbReference type="EMBL" id="SPAZ01000287">
    <property type="protein sequence ID" value="TQE22047.1"/>
    <property type="molecule type" value="Genomic_DNA"/>
</dbReference>
<protein>
    <submittedName>
        <fullName evidence="1">Uncharacterized protein</fullName>
    </submittedName>
</protein>
<comment type="caution">
    <text evidence="1">The sequence shown here is derived from an EMBL/GenBank/DDBJ whole genome shotgun (WGS) entry which is preliminary data.</text>
</comment>
<evidence type="ECO:0000313" key="1">
    <source>
        <dbReference type="EMBL" id="TQE22047.1"/>
    </source>
</evidence>
<evidence type="ECO:0000313" key="2">
    <source>
        <dbReference type="Proteomes" id="UP000318720"/>
    </source>
</evidence>
<proteinExistence type="predicted"/>
<accession>A0A540PVD6</accession>
<sequence length="169" mass="18603">MERSTTVTITIEPAVQTRDTRALLNAVQPKVTYLMDNVADGGNLWEREIALLLRDAVEVRSLAERILDQAVAYLITAMENPTADLGVGKTVDIGVHQIILDTPVYSAFCDVYNGGVYKHHAPLIRRRRDGTVLRTAGVIREVGFAVDDELWAVDASDCSPCNDKVPDSH</sequence>
<organism evidence="1 2">
    <name type="scientific">Streptomyces ipomoeae</name>
    <dbReference type="NCBI Taxonomy" id="103232"/>
    <lineage>
        <taxon>Bacteria</taxon>
        <taxon>Bacillati</taxon>
        <taxon>Actinomycetota</taxon>
        <taxon>Actinomycetes</taxon>
        <taxon>Kitasatosporales</taxon>
        <taxon>Streptomycetaceae</taxon>
        <taxon>Streptomyces</taxon>
    </lineage>
</organism>
<name>A0A540PVD6_9ACTN</name>
<gene>
    <name evidence="1" type="ORF">Sipo8835_36925</name>
</gene>
<reference evidence="1 2" key="1">
    <citation type="submission" date="2019-03" db="EMBL/GenBank/DDBJ databases">
        <title>Comparative genomic analyses of the sweetpotato soil rot pathogen, Streptomyces ipomoeae.</title>
        <authorList>
            <person name="Ruschel Soares N."/>
            <person name="Badger J.H."/>
            <person name="Huguet-Tapia J.C."/>
            <person name="Clark C.A."/>
            <person name="Pettis G.S."/>
        </authorList>
    </citation>
    <scope>NUCLEOTIDE SEQUENCE [LARGE SCALE GENOMIC DNA]</scope>
    <source>
        <strain evidence="1 2">88-35</strain>
    </source>
</reference>